<dbReference type="RefSeq" id="XP_033667707.1">
    <property type="nucleotide sequence ID" value="XM_033806529.1"/>
</dbReference>
<dbReference type="CDD" id="cd00170">
    <property type="entry name" value="SEC14"/>
    <property type="match status" value="1"/>
</dbReference>
<dbReference type="InterPro" id="IPR001251">
    <property type="entry name" value="CRAL-TRIO_dom"/>
</dbReference>
<feature type="compositionally biased region" description="Low complexity" evidence="1">
    <location>
        <begin position="646"/>
        <end position="656"/>
    </location>
</feature>
<feature type="compositionally biased region" description="Basic and acidic residues" evidence="1">
    <location>
        <begin position="610"/>
        <end position="623"/>
    </location>
</feature>
<dbReference type="SUPFAM" id="SSF52087">
    <property type="entry name" value="CRAL/TRIO domain"/>
    <property type="match status" value="1"/>
</dbReference>
<feature type="compositionally biased region" description="Polar residues" evidence="1">
    <location>
        <begin position="791"/>
        <end position="801"/>
    </location>
</feature>
<name>A0A6A6CKS9_ZASCE</name>
<feature type="region of interest" description="Disordered" evidence="1">
    <location>
        <begin position="528"/>
        <end position="685"/>
    </location>
</feature>
<dbReference type="Proteomes" id="UP000799537">
    <property type="component" value="Unassembled WGS sequence"/>
</dbReference>
<dbReference type="CDD" id="cd00159">
    <property type="entry name" value="RhoGAP"/>
    <property type="match status" value="1"/>
</dbReference>
<dbReference type="AlphaFoldDB" id="A0A6A6CKS9"/>
<dbReference type="PANTHER" id="PTHR45808">
    <property type="entry name" value="RHO GTPASE-ACTIVATING PROTEIN 68F"/>
    <property type="match status" value="1"/>
</dbReference>
<evidence type="ECO:0000259" key="2">
    <source>
        <dbReference type="PROSITE" id="PS50191"/>
    </source>
</evidence>
<dbReference type="Pfam" id="PF13716">
    <property type="entry name" value="CRAL_TRIO_2"/>
    <property type="match status" value="1"/>
</dbReference>
<feature type="compositionally biased region" description="Low complexity" evidence="1">
    <location>
        <begin position="674"/>
        <end position="685"/>
    </location>
</feature>
<evidence type="ECO:0008006" key="6">
    <source>
        <dbReference type="Google" id="ProtNLM"/>
    </source>
</evidence>
<gene>
    <name evidence="4" type="ORF">M409DRAFT_22874</name>
</gene>
<dbReference type="Gene3D" id="1.10.555.10">
    <property type="entry name" value="Rho GTPase activation protein"/>
    <property type="match status" value="1"/>
</dbReference>
<dbReference type="Pfam" id="PF00620">
    <property type="entry name" value="RhoGAP"/>
    <property type="match status" value="1"/>
</dbReference>
<dbReference type="GO" id="GO:0005096">
    <property type="term" value="F:GTPase activator activity"/>
    <property type="evidence" value="ECO:0007669"/>
    <property type="project" value="TreeGrafter"/>
</dbReference>
<protein>
    <recommendedName>
        <fullName evidence="6">Rho-GAP domain-containing protein</fullName>
    </recommendedName>
</protein>
<evidence type="ECO:0000256" key="1">
    <source>
        <dbReference type="SAM" id="MobiDB-lite"/>
    </source>
</evidence>
<feature type="compositionally biased region" description="Polar residues" evidence="1">
    <location>
        <begin position="697"/>
        <end position="707"/>
    </location>
</feature>
<dbReference type="PROSITE" id="PS50238">
    <property type="entry name" value="RHOGAP"/>
    <property type="match status" value="1"/>
</dbReference>
<evidence type="ECO:0000313" key="5">
    <source>
        <dbReference type="Proteomes" id="UP000799537"/>
    </source>
</evidence>
<evidence type="ECO:0000259" key="3">
    <source>
        <dbReference type="PROSITE" id="PS50238"/>
    </source>
</evidence>
<dbReference type="SUPFAM" id="SSF48350">
    <property type="entry name" value="GTPase activation domain, GAP"/>
    <property type="match status" value="1"/>
</dbReference>
<dbReference type="Gene3D" id="3.40.525.10">
    <property type="entry name" value="CRAL-TRIO lipid binding domain"/>
    <property type="match status" value="1"/>
</dbReference>
<keyword evidence="5" id="KW-1185">Reference proteome</keyword>
<feature type="region of interest" description="Disordered" evidence="1">
    <location>
        <begin position="8"/>
        <end position="32"/>
    </location>
</feature>
<feature type="domain" description="CRAL-TRIO" evidence="2">
    <location>
        <begin position="36"/>
        <end position="193"/>
    </location>
</feature>
<evidence type="ECO:0000313" key="4">
    <source>
        <dbReference type="EMBL" id="KAF2166818.1"/>
    </source>
</evidence>
<organism evidence="4 5">
    <name type="scientific">Zasmidium cellare ATCC 36951</name>
    <dbReference type="NCBI Taxonomy" id="1080233"/>
    <lineage>
        <taxon>Eukaryota</taxon>
        <taxon>Fungi</taxon>
        <taxon>Dikarya</taxon>
        <taxon>Ascomycota</taxon>
        <taxon>Pezizomycotina</taxon>
        <taxon>Dothideomycetes</taxon>
        <taxon>Dothideomycetidae</taxon>
        <taxon>Mycosphaerellales</taxon>
        <taxon>Mycosphaerellaceae</taxon>
        <taxon>Zasmidium</taxon>
    </lineage>
</organism>
<dbReference type="EMBL" id="ML993595">
    <property type="protein sequence ID" value="KAF2166818.1"/>
    <property type="molecule type" value="Genomic_DNA"/>
</dbReference>
<feature type="compositionally biased region" description="Polar residues" evidence="1">
    <location>
        <begin position="625"/>
        <end position="634"/>
    </location>
</feature>
<dbReference type="GeneID" id="54559801"/>
<reference evidence="4" key="1">
    <citation type="journal article" date="2020" name="Stud. Mycol.">
        <title>101 Dothideomycetes genomes: a test case for predicting lifestyles and emergence of pathogens.</title>
        <authorList>
            <person name="Haridas S."/>
            <person name="Albert R."/>
            <person name="Binder M."/>
            <person name="Bloem J."/>
            <person name="Labutti K."/>
            <person name="Salamov A."/>
            <person name="Andreopoulos B."/>
            <person name="Baker S."/>
            <person name="Barry K."/>
            <person name="Bills G."/>
            <person name="Bluhm B."/>
            <person name="Cannon C."/>
            <person name="Castanera R."/>
            <person name="Culley D."/>
            <person name="Daum C."/>
            <person name="Ezra D."/>
            <person name="Gonzalez J."/>
            <person name="Henrissat B."/>
            <person name="Kuo A."/>
            <person name="Liang C."/>
            <person name="Lipzen A."/>
            <person name="Lutzoni F."/>
            <person name="Magnuson J."/>
            <person name="Mondo S."/>
            <person name="Nolan M."/>
            <person name="Ohm R."/>
            <person name="Pangilinan J."/>
            <person name="Park H.-J."/>
            <person name="Ramirez L."/>
            <person name="Alfaro M."/>
            <person name="Sun H."/>
            <person name="Tritt A."/>
            <person name="Yoshinaga Y."/>
            <person name="Zwiers L.-H."/>
            <person name="Turgeon B."/>
            <person name="Goodwin S."/>
            <person name="Spatafora J."/>
            <person name="Crous P."/>
            <person name="Grigoriev I."/>
        </authorList>
    </citation>
    <scope>NUCLEOTIDE SEQUENCE</scope>
    <source>
        <strain evidence="4">ATCC 36951</strain>
    </source>
</reference>
<dbReference type="InterPro" id="IPR000198">
    <property type="entry name" value="RhoGAP_dom"/>
</dbReference>
<dbReference type="PANTHER" id="PTHR45808:SF2">
    <property type="entry name" value="RHO GTPASE-ACTIVATING PROTEIN 68F"/>
    <property type="match status" value="1"/>
</dbReference>
<dbReference type="PROSITE" id="PS50191">
    <property type="entry name" value="CRAL_TRIO"/>
    <property type="match status" value="1"/>
</dbReference>
<dbReference type="InterPro" id="IPR036865">
    <property type="entry name" value="CRAL-TRIO_dom_sf"/>
</dbReference>
<dbReference type="OrthoDB" id="410651at2759"/>
<feature type="region of interest" description="Disordered" evidence="1">
    <location>
        <begin position="765"/>
        <end position="825"/>
    </location>
</feature>
<feature type="region of interest" description="Disordered" evidence="1">
    <location>
        <begin position="492"/>
        <end position="515"/>
    </location>
</feature>
<accession>A0A6A6CKS9</accession>
<proteinExistence type="predicted"/>
<dbReference type="SMART" id="SM00324">
    <property type="entry name" value="RhoGAP"/>
    <property type="match status" value="1"/>
</dbReference>
<feature type="region of interest" description="Disordered" evidence="1">
    <location>
        <begin position="697"/>
        <end position="741"/>
    </location>
</feature>
<dbReference type="GO" id="GO:0005737">
    <property type="term" value="C:cytoplasm"/>
    <property type="evidence" value="ECO:0007669"/>
    <property type="project" value="TreeGrafter"/>
</dbReference>
<sequence>MPNMRAALAAAAQRRPRRDRSHSLSTVPPAENDEDYIPELAAIAASILYKSPLPSLEGRPIYVLNAAAFPDAFEVDYDSLLAYVLARLPGEDELIAGADYEIVFFAGGTPDNAIAEKKNGPSTGWYLQAYHVLSRATRKKLQKLYIVHPRTWVRVLISVFGTIVSPKFRRKILHVNCLSQLALHLPIEKLLIPPSAYLQDRKAVPDIYAPFVTGRRAFGVKHPLPKNINTGKSRPPRVLRETTSFILMPSNIVTEGLFRIPPHNTLAGVLKEAYDRGQHFVVWKEKGATFVQPGVDPSLIDEVRLEDAYGVHLAASLIKTWYRELKEPIFPESCYPQLKEKYEDPNVQVTPEDLVDLILPASNASPLSPVSREIVTRHLLPLLSLVASHEPQNKMNAENLAICFSMCLLCGSNQMEDGKMSAIIKRVLQAAIEVWPQLQTGLSIDSKAFLIDVQPPTDSKEYEDPLEDVHPKSIKEADAGEDGEGHRIIMSEADSPTLLSPEGEKPALPPRRSRAASLKNALTPHIPNIDIPSIPRPRIGLPTLPKRKPAPQYADPPSPYMDDAPDAQLIDASVSQPPRYSTVFDSDGRSIHVADSPSTHVPVDGFGPPRRADFSFADDEKKRQSLPTPSSETNPHIAVPQRKAVSSSSQKSSPDSNKAEPVLDTSRKSSETSAVLARMAAQQAANNLAQRLTLDAASTTNDPNPINSAPADLIKTPASATSESEGVFRKPSWPASAARQAPNIQSLSKPIVPVRKTQTVPIITGGEATLSAPHVPKPRAPSPGLLKRMSSMENSSRTVDNSPPRKVSGNLEPRRLNLKKNSVDDLRRLYEERVTTAQSLQSAARRASSNQ</sequence>
<feature type="domain" description="Rho-GAP" evidence="3">
    <location>
        <begin position="222"/>
        <end position="435"/>
    </location>
</feature>
<dbReference type="GO" id="GO:0007264">
    <property type="term" value="P:small GTPase-mediated signal transduction"/>
    <property type="evidence" value="ECO:0007669"/>
    <property type="project" value="TreeGrafter"/>
</dbReference>
<dbReference type="InterPro" id="IPR008936">
    <property type="entry name" value="Rho_GTPase_activation_prot"/>
</dbReference>